<keyword evidence="4" id="KW-1185">Reference proteome</keyword>
<dbReference type="EMBL" id="JAGEOJ010000014">
    <property type="protein sequence ID" value="MBO2451669.1"/>
    <property type="molecule type" value="Genomic_DNA"/>
</dbReference>
<reference evidence="3" key="1">
    <citation type="submission" date="2021-03" db="EMBL/GenBank/DDBJ databases">
        <authorList>
            <person name="Kanchanasin P."/>
            <person name="Saeng-In P."/>
            <person name="Phongsopitanun W."/>
            <person name="Yuki M."/>
            <person name="Kudo T."/>
            <person name="Ohkuma M."/>
            <person name="Tanasupawat S."/>
        </authorList>
    </citation>
    <scope>NUCLEOTIDE SEQUENCE</scope>
    <source>
        <strain evidence="3">GKU 128</strain>
    </source>
</reference>
<dbReference type="RefSeq" id="WP_208259582.1">
    <property type="nucleotide sequence ID" value="NZ_JAGEOJ010000014.1"/>
</dbReference>
<dbReference type="AlphaFoldDB" id="A0A939PM39"/>
<feature type="compositionally biased region" description="Pro residues" evidence="2">
    <location>
        <begin position="218"/>
        <end position="240"/>
    </location>
</feature>
<dbReference type="Proteomes" id="UP000669179">
    <property type="component" value="Unassembled WGS sequence"/>
</dbReference>
<feature type="compositionally biased region" description="Basic residues" evidence="2">
    <location>
        <begin position="1"/>
        <end position="19"/>
    </location>
</feature>
<evidence type="ECO:0000256" key="1">
    <source>
        <dbReference type="SAM" id="Coils"/>
    </source>
</evidence>
<feature type="compositionally biased region" description="Low complexity" evidence="2">
    <location>
        <begin position="22"/>
        <end position="67"/>
    </location>
</feature>
<organism evidence="3 4">
    <name type="scientific">Actinomadura barringtoniae</name>
    <dbReference type="NCBI Taxonomy" id="1427535"/>
    <lineage>
        <taxon>Bacteria</taxon>
        <taxon>Bacillati</taxon>
        <taxon>Actinomycetota</taxon>
        <taxon>Actinomycetes</taxon>
        <taxon>Streptosporangiales</taxon>
        <taxon>Thermomonosporaceae</taxon>
        <taxon>Actinomadura</taxon>
    </lineage>
</organism>
<evidence type="ECO:0000256" key="2">
    <source>
        <dbReference type="SAM" id="MobiDB-lite"/>
    </source>
</evidence>
<dbReference type="Pfam" id="PF17914">
    <property type="entry name" value="HopA1"/>
    <property type="match status" value="1"/>
</dbReference>
<feature type="compositionally biased region" description="Low complexity" evidence="2">
    <location>
        <begin position="176"/>
        <end position="187"/>
    </location>
</feature>
<sequence length="684" mass="75553">MSNGTKKNKTKTKTKKKPAPKPTATKTKTTKTKTTQTKTTQTKTAGKTPTSSAVKSTTTAAKKPVATRVAERADRPGVIKVGRTGDRTGARTGRVPATATSTTATRARSGAPTGEVLTRPRAQGQAEPPQAFERAAPRGPRMPPEGLTDQAKTFLARQRALKALRDSARQQAQAIPVPDTIPDTVPDIAPPPPPSPPDDTTAEPVRPVQTVDTIEDVVPPPPPPETIDTIVPPPPPPLPPQEELDLTGVRPVPITGDGVKTKRQLMSVTASRTDEVLIKQGLDANKAALQKIYDAFYKDGRKQSGAERLNNIYNMMGEGTAEYVQTKVTAEQFDKFIKTRNDVFIKPQGVETPSPFKDRAKYEESLTDELEGDSHYFHVNNYSKKFQDAHKKGRYEGLGKLARRIIVNVKTQEAGLRVADKLYGLMDDDLVSPNMREFKIFLSDQDPPPKGVKNDKLVVYYQLPPGTTDDTVDTVGDKIVATIGDAVTDDDLASDLSPFYARVGNGVAYAEEPKYFVGELDNSFTETRAQVISDVIKSNDEIPDLATFTAKLSTALRDKFIDPDQPHRHLPGAKSLEQVRAEKEAAVKPQLDAGTKLLRQKYLPRYNEALKKQQEVKDRAEERRQRLAATMSEAQLKNPAFLRQEEVIKKREDFLIKQYQDQMDGYNRDFGKDITALRRKLGLK</sequence>
<accession>A0A939PM39</accession>
<feature type="coiled-coil region" evidence="1">
    <location>
        <begin position="603"/>
        <end position="637"/>
    </location>
</feature>
<feature type="region of interest" description="Disordered" evidence="2">
    <location>
        <begin position="1"/>
        <end position="147"/>
    </location>
</feature>
<name>A0A939PM39_9ACTN</name>
<evidence type="ECO:0000313" key="3">
    <source>
        <dbReference type="EMBL" id="MBO2451669.1"/>
    </source>
</evidence>
<feature type="compositionally biased region" description="Pro residues" evidence="2">
    <location>
        <begin position="188"/>
        <end position="197"/>
    </location>
</feature>
<feature type="compositionally biased region" description="Basic and acidic residues" evidence="2">
    <location>
        <begin position="69"/>
        <end position="89"/>
    </location>
</feature>
<gene>
    <name evidence="3" type="ORF">J4573_31580</name>
</gene>
<evidence type="ECO:0000313" key="4">
    <source>
        <dbReference type="Proteomes" id="UP000669179"/>
    </source>
</evidence>
<protein>
    <submittedName>
        <fullName evidence="3">Uncharacterized protein</fullName>
    </submittedName>
</protein>
<keyword evidence="1" id="KW-0175">Coiled coil</keyword>
<feature type="region of interest" description="Disordered" evidence="2">
    <location>
        <begin position="164"/>
        <end position="257"/>
    </location>
</feature>
<proteinExistence type="predicted"/>
<dbReference type="InterPro" id="IPR040871">
    <property type="entry name" value="HopA1"/>
</dbReference>
<feature type="compositionally biased region" description="Low complexity" evidence="2">
    <location>
        <begin position="90"/>
        <end position="114"/>
    </location>
</feature>
<comment type="caution">
    <text evidence="3">The sequence shown here is derived from an EMBL/GenBank/DDBJ whole genome shotgun (WGS) entry which is preliminary data.</text>
</comment>